<evidence type="ECO:0000256" key="1">
    <source>
        <dbReference type="ARBA" id="ARBA00023172"/>
    </source>
</evidence>
<dbReference type="Proteomes" id="UP001163550">
    <property type="component" value="Chromosome"/>
</dbReference>
<keyword evidence="3" id="KW-1185">Reference proteome</keyword>
<dbReference type="Gene3D" id="1.10.443.10">
    <property type="entry name" value="Intergrase catalytic core"/>
    <property type="match status" value="1"/>
</dbReference>
<reference evidence="2" key="1">
    <citation type="submission" date="2021-11" db="EMBL/GenBank/DDBJ databases">
        <title>Isoprene-degrading acetogen.</title>
        <authorList>
            <person name="Yang Y."/>
            <person name="Jin H."/>
            <person name="Yan J."/>
        </authorList>
    </citation>
    <scope>NUCLEOTIDE SEQUENCE</scope>
    <source>
        <strain evidence="2">Berkeley</strain>
    </source>
</reference>
<evidence type="ECO:0008006" key="4">
    <source>
        <dbReference type="Google" id="ProtNLM"/>
    </source>
</evidence>
<evidence type="ECO:0000313" key="2">
    <source>
        <dbReference type="EMBL" id="UYO64707.1"/>
    </source>
</evidence>
<evidence type="ECO:0000313" key="3">
    <source>
        <dbReference type="Proteomes" id="UP001163550"/>
    </source>
</evidence>
<accession>A0ABY6HJK0</accession>
<dbReference type="InterPro" id="IPR011010">
    <property type="entry name" value="DNA_brk_join_enz"/>
</dbReference>
<dbReference type="SUPFAM" id="SSF56349">
    <property type="entry name" value="DNA breaking-rejoining enzymes"/>
    <property type="match status" value="1"/>
</dbReference>
<proteinExistence type="predicted"/>
<dbReference type="InterPro" id="IPR013762">
    <property type="entry name" value="Integrase-like_cat_sf"/>
</dbReference>
<name>A0ABY6HJK0_9FIRM</name>
<gene>
    <name evidence="2" type="ORF">LNN31_16805</name>
</gene>
<organism evidence="2 3">
    <name type="scientific">Acetobacterium wieringae</name>
    <dbReference type="NCBI Taxonomy" id="52694"/>
    <lineage>
        <taxon>Bacteria</taxon>
        <taxon>Bacillati</taxon>
        <taxon>Bacillota</taxon>
        <taxon>Clostridia</taxon>
        <taxon>Eubacteriales</taxon>
        <taxon>Eubacteriaceae</taxon>
        <taxon>Acetobacterium</taxon>
    </lineage>
</organism>
<dbReference type="EMBL" id="CP087994">
    <property type="protein sequence ID" value="UYO64707.1"/>
    <property type="molecule type" value="Genomic_DNA"/>
</dbReference>
<protein>
    <recommendedName>
        <fullName evidence="4">Tyrosine-type recombinase/integrase</fullName>
    </recommendedName>
</protein>
<keyword evidence="1" id="KW-0233">DNA recombination</keyword>
<sequence>MGENPKTVQVLLGHANVSTTLSTYIHVLESLKVQAAPKIDELYSPKKTKKKANRKILWETSGKPLRLVK</sequence>